<feature type="signal peptide" evidence="1">
    <location>
        <begin position="1"/>
        <end position="20"/>
    </location>
</feature>
<name>A0A1H1WPZ6_9PSED</name>
<evidence type="ECO:0000313" key="3">
    <source>
        <dbReference type="Proteomes" id="UP000198481"/>
    </source>
</evidence>
<evidence type="ECO:0000256" key="1">
    <source>
        <dbReference type="SAM" id="SignalP"/>
    </source>
</evidence>
<feature type="chain" id="PRO_5009264677" description="Secreted protein" evidence="1">
    <location>
        <begin position="21"/>
        <end position="185"/>
    </location>
</feature>
<reference evidence="2 3" key="1">
    <citation type="submission" date="2016-10" db="EMBL/GenBank/DDBJ databases">
        <authorList>
            <person name="de Groot N.N."/>
        </authorList>
    </citation>
    <scope>NUCLEOTIDE SEQUENCE [LARGE SCALE GENOMIC DNA]</scope>
    <source>
        <strain evidence="2 3">LMG 26867</strain>
    </source>
</reference>
<sequence length="185" mass="19873">MIQRLFVGSVSALFTLAVFAAPPDAYTQRDVLQCGGDEVALVSSCRSVRVQDDQEHQLPVCSNQTITFNGKELKRKLKRVSQLTMDGASTPMVVTLVSAMGCLKGTKGSLVAIGGHSGCDVCKQWFGYYSTAGELEMFTYGDSYQSFGAKGSKGSSEALMEAYGVTAKDLRGESPEIKKITYGQP</sequence>
<gene>
    <name evidence="2" type="ORF">SAMN05216222_2795</name>
</gene>
<evidence type="ECO:0008006" key="4">
    <source>
        <dbReference type="Google" id="ProtNLM"/>
    </source>
</evidence>
<organism evidence="2 3">
    <name type="scientific">Pseudomonas prosekii</name>
    <dbReference type="NCBI Taxonomy" id="1148509"/>
    <lineage>
        <taxon>Bacteria</taxon>
        <taxon>Pseudomonadati</taxon>
        <taxon>Pseudomonadota</taxon>
        <taxon>Gammaproteobacteria</taxon>
        <taxon>Pseudomonadales</taxon>
        <taxon>Pseudomonadaceae</taxon>
        <taxon>Pseudomonas</taxon>
    </lineage>
</organism>
<protein>
    <recommendedName>
        <fullName evidence="4">Secreted protein</fullName>
    </recommendedName>
</protein>
<proteinExistence type="predicted"/>
<dbReference type="RefSeq" id="WP_092276120.1">
    <property type="nucleotide sequence ID" value="NZ_LT629762.1"/>
</dbReference>
<dbReference type="STRING" id="1148509.SAMN05216222_2795"/>
<evidence type="ECO:0000313" key="2">
    <source>
        <dbReference type="EMBL" id="SDS98436.1"/>
    </source>
</evidence>
<dbReference type="EMBL" id="LT629762">
    <property type="protein sequence ID" value="SDS98436.1"/>
    <property type="molecule type" value="Genomic_DNA"/>
</dbReference>
<dbReference type="AlphaFoldDB" id="A0A1H1WPZ6"/>
<keyword evidence="1" id="KW-0732">Signal</keyword>
<dbReference type="Proteomes" id="UP000198481">
    <property type="component" value="Chromosome I"/>
</dbReference>
<accession>A0A1H1WPZ6</accession>